<protein>
    <submittedName>
        <fullName evidence="2">Uncharacterized protein</fullName>
    </submittedName>
</protein>
<dbReference type="AlphaFoldDB" id="A0A914PTB0"/>
<dbReference type="Proteomes" id="UP000887578">
    <property type="component" value="Unplaced"/>
</dbReference>
<accession>A0A914PTB0</accession>
<evidence type="ECO:0000313" key="2">
    <source>
        <dbReference type="WBParaSite" id="PDA_v2.g18093.t1"/>
    </source>
</evidence>
<keyword evidence="1" id="KW-1185">Reference proteome</keyword>
<proteinExistence type="predicted"/>
<evidence type="ECO:0000313" key="1">
    <source>
        <dbReference type="Proteomes" id="UP000887578"/>
    </source>
</evidence>
<sequence length="87" mass="9772">MFRAIHVPHAYGIVVEANVAHSVPIPIHTNHVDLKVYHRSVNSVAQFNLTNLLNVNIKDLDESVLKAICEDEEEEKSRSSKSPSKKI</sequence>
<name>A0A914PTB0_9BILA</name>
<organism evidence="1 2">
    <name type="scientific">Panagrolaimus davidi</name>
    <dbReference type="NCBI Taxonomy" id="227884"/>
    <lineage>
        <taxon>Eukaryota</taxon>
        <taxon>Metazoa</taxon>
        <taxon>Ecdysozoa</taxon>
        <taxon>Nematoda</taxon>
        <taxon>Chromadorea</taxon>
        <taxon>Rhabditida</taxon>
        <taxon>Tylenchina</taxon>
        <taxon>Panagrolaimomorpha</taxon>
        <taxon>Panagrolaimoidea</taxon>
        <taxon>Panagrolaimidae</taxon>
        <taxon>Panagrolaimus</taxon>
    </lineage>
</organism>
<reference evidence="2" key="1">
    <citation type="submission" date="2022-11" db="UniProtKB">
        <authorList>
            <consortium name="WormBaseParasite"/>
        </authorList>
    </citation>
    <scope>IDENTIFICATION</scope>
</reference>
<dbReference type="WBParaSite" id="PDA_v2.g18093.t1">
    <property type="protein sequence ID" value="PDA_v2.g18093.t1"/>
    <property type="gene ID" value="PDA_v2.g18093"/>
</dbReference>